<dbReference type="Proteomes" id="UP000824249">
    <property type="component" value="Unassembled WGS sequence"/>
</dbReference>
<name>A0A9D2AQV7_9FIRM</name>
<keyword evidence="1" id="KW-1133">Transmembrane helix</keyword>
<proteinExistence type="predicted"/>
<protein>
    <submittedName>
        <fullName evidence="3">FMN-binding protein</fullName>
    </submittedName>
</protein>
<evidence type="ECO:0000259" key="2">
    <source>
        <dbReference type="SMART" id="SM00900"/>
    </source>
</evidence>
<dbReference type="SMART" id="SM00900">
    <property type="entry name" value="FMN_bind"/>
    <property type="match status" value="1"/>
</dbReference>
<dbReference type="GO" id="GO:0016020">
    <property type="term" value="C:membrane"/>
    <property type="evidence" value="ECO:0007669"/>
    <property type="project" value="InterPro"/>
</dbReference>
<dbReference type="Pfam" id="PF04205">
    <property type="entry name" value="FMN_bind"/>
    <property type="match status" value="1"/>
</dbReference>
<dbReference type="GO" id="GO:0010181">
    <property type="term" value="F:FMN binding"/>
    <property type="evidence" value="ECO:0007669"/>
    <property type="project" value="InterPro"/>
</dbReference>
<keyword evidence="1" id="KW-0812">Transmembrane</keyword>
<evidence type="ECO:0000256" key="1">
    <source>
        <dbReference type="SAM" id="Phobius"/>
    </source>
</evidence>
<evidence type="ECO:0000313" key="3">
    <source>
        <dbReference type="EMBL" id="HIX46957.1"/>
    </source>
</evidence>
<accession>A0A9D2AQV7</accession>
<dbReference type="InterPro" id="IPR007329">
    <property type="entry name" value="FMN-bd"/>
</dbReference>
<keyword evidence="1" id="KW-0472">Membrane</keyword>
<dbReference type="EMBL" id="DXFD01000070">
    <property type="protein sequence ID" value="HIX46957.1"/>
    <property type="molecule type" value="Genomic_DNA"/>
</dbReference>
<evidence type="ECO:0000313" key="4">
    <source>
        <dbReference type="Proteomes" id="UP000824249"/>
    </source>
</evidence>
<comment type="caution">
    <text evidence="3">The sequence shown here is derived from an EMBL/GenBank/DDBJ whole genome shotgun (WGS) entry which is preliminary data.</text>
</comment>
<gene>
    <name evidence="3" type="ORF">H9737_04615</name>
</gene>
<feature type="domain" description="FMN-binding" evidence="2">
    <location>
        <begin position="91"/>
        <end position="169"/>
    </location>
</feature>
<reference evidence="3" key="1">
    <citation type="journal article" date="2021" name="PeerJ">
        <title>Extensive microbial diversity within the chicken gut microbiome revealed by metagenomics and culture.</title>
        <authorList>
            <person name="Gilroy R."/>
            <person name="Ravi A."/>
            <person name="Getino M."/>
            <person name="Pursley I."/>
            <person name="Horton D.L."/>
            <person name="Alikhan N.F."/>
            <person name="Baker D."/>
            <person name="Gharbi K."/>
            <person name="Hall N."/>
            <person name="Watson M."/>
            <person name="Adriaenssens E.M."/>
            <person name="Foster-Nyarko E."/>
            <person name="Jarju S."/>
            <person name="Secka A."/>
            <person name="Antonio M."/>
            <person name="Oren A."/>
            <person name="Chaudhuri R.R."/>
            <person name="La Ragione R."/>
            <person name="Hildebrand F."/>
            <person name="Pallen M.J."/>
        </authorList>
    </citation>
    <scope>NUCLEOTIDE SEQUENCE</scope>
    <source>
        <strain evidence="3">26628</strain>
    </source>
</reference>
<feature type="transmembrane region" description="Helical" evidence="1">
    <location>
        <begin position="12"/>
        <end position="36"/>
    </location>
</feature>
<reference evidence="3" key="2">
    <citation type="submission" date="2021-04" db="EMBL/GenBank/DDBJ databases">
        <authorList>
            <person name="Gilroy R."/>
        </authorList>
    </citation>
    <scope>NUCLEOTIDE SEQUENCE</scope>
    <source>
        <strain evidence="3">26628</strain>
    </source>
</reference>
<dbReference type="AlphaFoldDB" id="A0A9D2AQV7"/>
<sequence length="182" mass="19311">MAKSKNDAVWKSILVLAAIALCSGLLLGFFNVITYVDPLQSAYDRFAEDTGASFSEMADEEGQSYENGSVVYYALSDDGEWRAFLASGSGGYGGAVQVYLYFRGSVLEKIAVGENGETFLGNLESANFYDQFLGKDIAALDELNADLVSGATKSSTAVANAIAAAVRYWNENVAGGETNESA</sequence>
<organism evidence="3 4">
    <name type="scientific">Candidatus Borkfalkia faecigallinarum</name>
    <dbReference type="NCBI Taxonomy" id="2838509"/>
    <lineage>
        <taxon>Bacteria</taxon>
        <taxon>Bacillati</taxon>
        <taxon>Bacillota</taxon>
        <taxon>Clostridia</taxon>
        <taxon>Christensenellales</taxon>
        <taxon>Christensenellaceae</taxon>
        <taxon>Candidatus Borkfalkia</taxon>
    </lineage>
</organism>